<evidence type="ECO:0000313" key="3">
    <source>
        <dbReference type="Proteomes" id="UP001528850"/>
    </source>
</evidence>
<keyword evidence="3" id="KW-1185">Reference proteome</keyword>
<feature type="transmembrane region" description="Helical" evidence="1">
    <location>
        <begin position="198"/>
        <end position="216"/>
    </location>
</feature>
<accession>A0ABT6B766</accession>
<organism evidence="2 3">
    <name type="scientific">Luteibacter sahnii</name>
    <dbReference type="NCBI Taxonomy" id="3021977"/>
    <lineage>
        <taxon>Bacteria</taxon>
        <taxon>Pseudomonadati</taxon>
        <taxon>Pseudomonadota</taxon>
        <taxon>Gammaproteobacteria</taxon>
        <taxon>Lysobacterales</taxon>
        <taxon>Rhodanobacteraceae</taxon>
        <taxon>Luteibacter</taxon>
    </lineage>
</organism>
<dbReference type="Proteomes" id="UP001528850">
    <property type="component" value="Unassembled WGS sequence"/>
</dbReference>
<feature type="transmembrane region" description="Helical" evidence="1">
    <location>
        <begin position="367"/>
        <end position="385"/>
    </location>
</feature>
<reference evidence="2 3" key="1">
    <citation type="journal article" date="2024" name="Curr. Microbiol.">
        <title>Luteibacter sahnii sp. nov., A Novel Yellow-Colored Xanthomonadin Pigment Producing Probiotic Bacterium from Healthy Rice Seed Microbiome.</title>
        <authorList>
            <person name="Jaiswal G."/>
            <person name="Rana R."/>
            <person name="Nayak P.K."/>
            <person name="Chouhan R."/>
            <person name="Gandhi S.G."/>
            <person name="Patel H.K."/>
            <person name="Patil P.B."/>
        </authorList>
    </citation>
    <scope>NUCLEOTIDE SEQUENCE [LARGE SCALE GENOMIC DNA]</scope>
    <source>
        <strain evidence="2 3">PPL201</strain>
    </source>
</reference>
<feature type="transmembrane region" description="Helical" evidence="1">
    <location>
        <begin position="96"/>
        <end position="121"/>
    </location>
</feature>
<evidence type="ECO:0000256" key="1">
    <source>
        <dbReference type="SAM" id="Phobius"/>
    </source>
</evidence>
<evidence type="ECO:0008006" key="4">
    <source>
        <dbReference type="Google" id="ProtNLM"/>
    </source>
</evidence>
<gene>
    <name evidence="2" type="ORF">P3W24_02935</name>
</gene>
<dbReference type="EMBL" id="JARJJS010000001">
    <property type="protein sequence ID" value="MDF4023930.1"/>
    <property type="molecule type" value="Genomic_DNA"/>
</dbReference>
<feature type="transmembrane region" description="Helical" evidence="1">
    <location>
        <begin position="331"/>
        <end position="355"/>
    </location>
</feature>
<protein>
    <recommendedName>
        <fullName evidence="4">Glycosyltransferase RgtA/B/C/D-like domain-containing protein</fullName>
    </recommendedName>
</protein>
<evidence type="ECO:0000313" key="2">
    <source>
        <dbReference type="EMBL" id="MDF4023930.1"/>
    </source>
</evidence>
<keyword evidence="1" id="KW-0472">Membrane</keyword>
<keyword evidence="1" id="KW-0812">Transmembrane</keyword>
<comment type="caution">
    <text evidence="2">The sequence shown here is derived from an EMBL/GenBank/DDBJ whole genome shotgun (WGS) entry which is preliminary data.</text>
</comment>
<feature type="transmembrane region" description="Helical" evidence="1">
    <location>
        <begin position="128"/>
        <end position="148"/>
    </location>
</feature>
<sequence length="427" mass="46508">MLIALGALLLRLYYVHTAIVDHPIHGDAVQYYAYAWNLVHHGVFSGALPDATTISPDSFRDPGYPVFLATVLGTSSPDTFVDRVTGMQCLLSATTVWIYAVLARRWIGFPAAIGASVLLAIWPHTITLADYVLSETLLGFLVAIALVLADQAWRRGGTWRPLAAGLGFALAGLTNAVMAPFGPILAAVMLWRVRSQRRLWMLVLLAAIVPLAAWSLRAMAVSGTGESAGDRVKMNLVQGSWPEYHAAYLFSEENANAAAIMKTIDVEYRLLRSDTPAGMGRIVDRLGREPVRYIGWYLSKPLELWGWDIGIGAGDIYVYPTYRSPLLMQPLLAGVVGALYFLSPFILLLAATGAVMAVGSPGRDAPGMRLAAGLALWVTVVYGVLQSDARYSTPFRGLEMMLAVFAVNVVTTRLYHRKRLQNGRNAS</sequence>
<feature type="transmembrane region" description="Helical" evidence="1">
    <location>
        <begin position="168"/>
        <end position="191"/>
    </location>
</feature>
<name>A0ABT6B766_9GAMM</name>
<proteinExistence type="predicted"/>
<keyword evidence="1" id="KW-1133">Transmembrane helix</keyword>